<feature type="domain" description="DNA/RNA non-specific endonuclease/pyrophosphatase/phosphodiesterase" evidence="9">
    <location>
        <begin position="468"/>
        <end position="695"/>
    </location>
</feature>
<dbReference type="InterPro" id="IPR001604">
    <property type="entry name" value="Endo_G_ENPP1-like_dom"/>
</dbReference>
<dbReference type="EC" id="3.4.21.-" evidence="6"/>
<dbReference type="Gene3D" id="2.40.10.10">
    <property type="entry name" value="Trypsin-like serine proteases"/>
    <property type="match status" value="2"/>
</dbReference>
<dbReference type="GO" id="GO:0004519">
    <property type="term" value="F:endonuclease activity"/>
    <property type="evidence" value="ECO:0007669"/>
    <property type="project" value="UniProtKB-KW"/>
</dbReference>
<keyword evidence="11" id="KW-1185">Reference proteome</keyword>
<evidence type="ECO:0000256" key="2">
    <source>
        <dbReference type="ARBA" id="ARBA00022670"/>
    </source>
</evidence>
<evidence type="ECO:0000313" key="11">
    <source>
        <dbReference type="Proteomes" id="UP000625631"/>
    </source>
</evidence>
<sequence length="707" mass="77426">MLASDVSSQRWDQLQPVKNPGTWLLKADKAAIHLALPAPEARRREHFLAADGQQPTNLELEVLRGNNDLLQVNFLDRCLLVRQAVGRLEAHQDNQRILATGFMVAPGLLLTNNHVLPEPGIAETGSVEFNAWYDVAGEAGPTVRFDLNPAAFFVTDQELDYTLVAVQATSRSGRALLAEQGYLRLFPSSGKVGVNECVTIIQHPDGELMQIALRENQVTRAQEDENFIQYETDTAHGSSGAPVFNDSLQVAALHSGGRIKRDAQQAYVLKDGTTRPTLDGLRESDVEWEANAGIRVSAICANLLMQARQRYPAFVAVLEQAMAGGDILGRAIVQVSTSGPDHVSPPSSSLMQAESSRSETSLESTPPQTNTGIAIPLTLRISLEGPQGLRAEPADTGTKSLLSAATGLETEAFKQQIPVIYDDLASRQGYQPDFLTLDGGAVVALPQLTAAGKSVVAPLLEGGGYELRYHKFSVVMHKQRRLALFTAANVDWIQSHREINGHKPTRAELTNIPDMVTEEWVPDARIAAAHQLSDIFYTDDHKAFDKGHLVRRDDVCWGNTFEDMQMANGDTYHITNCSPQIKGFNQAAYGVDNWGDLEAEVAKQTKAEKVILFSGPVLAPDDRWFRGKDSTGEVRVQIPNRFWKIVVAKETTGPKAYGFVLEQDVQAITEKEFKVTPTWKSKLVPIATITGLLRGWVDLSALEAISA</sequence>
<dbReference type="SMART" id="SM00477">
    <property type="entry name" value="NUC"/>
    <property type="match status" value="1"/>
</dbReference>
<proteinExistence type="inferred from homology"/>
<dbReference type="Gene3D" id="3.40.570.10">
    <property type="entry name" value="Extracellular Endonuclease, subunit A"/>
    <property type="match status" value="1"/>
</dbReference>
<keyword evidence="5 6" id="KW-0720">Serine protease</keyword>
<keyword evidence="10" id="KW-0255">Endonuclease</keyword>
<dbReference type="InterPro" id="IPR040255">
    <property type="entry name" value="Non-specific_endonuclease"/>
</dbReference>
<evidence type="ECO:0000256" key="5">
    <source>
        <dbReference type="ARBA" id="ARBA00022825"/>
    </source>
</evidence>
<dbReference type="InterPro" id="IPR044925">
    <property type="entry name" value="His-Me_finger_sf"/>
</dbReference>
<evidence type="ECO:0000256" key="6">
    <source>
        <dbReference type="RuleBase" id="RU004296"/>
    </source>
</evidence>
<dbReference type="SUPFAM" id="SSF50494">
    <property type="entry name" value="Trypsin-like serine proteases"/>
    <property type="match status" value="1"/>
</dbReference>
<evidence type="ECO:0000313" key="10">
    <source>
        <dbReference type="EMBL" id="MBH8557744.1"/>
    </source>
</evidence>
<feature type="compositionally biased region" description="Polar residues" evidence="7">
    <location>
        <begin position="337"/>
        <end position="353"/>
    </location>
</feature>
<accession>A0ABS0Q4Z9</accession>
<comment type="caution">
    <text evidence="10">The sequence shown here is derived from an EMBL/GenBank/DDBJ whole genome shotgun (WGS) entry which is preliminary data.</text>
</comment>
<gene>
    <name evidence="10" type="ORF">I7X13_06780</name>
</gene>
<keyword evidence="2 6" id="KW-0645">Protease</keyword>
<evidence type="ECO:0000259" key="9">
    <source>
        <dbReference type="SMART" id="SM00892"/>
    </source>
</evidence>
<evidence type="ECO:0000256" key="7">
    <source>
        <dbReference type="SAM" id="MobiDB-lite"/>
    </source>
</evidence>
<dbReference type="Pfam" id="PF13365">
    <property type="entry name" value="Trypsin_2"/>
    <property type="match status" value="1"/>
</dbReference>
<dbReference type="SMART" id="SM00892">
    <property type="entry name" value="Endonuclease_NS"/>
    <property type="match status" value="1"/>
</dbReference>
<evidence type="ECO:0000256" key="1">
    <source>
        <dbReference type="ARBA" id="ARBA00008764"/>
    </source>
</evidence>
<evidence type="ECO:0000256" key="3">
    <source>
        <dbReference type="ARBA" id="ARBA00022729"/>
    </source>
</evidence>
<dbReference type="InterPro" id="IPR008256">
    <property type="entry name" value="Peptidase_S1B"/>
</dbReference>
<keyword evidence="10" id="KW-0540">Nuclease</keyword>
<reference evidence="10 11" key="1">
    <citation type="submission" date="2020-12" db="EMBL/GenBank/DDBJ databases">
        <title>Hymenobacter sp.</title>
        <authorList>
            <person name="Kim M.K."/>
        </authorList>
    </citation>
    <scope>NUCLEOTIDE SEQUENCE [LARGE SCALE GENOMIC DNA]</scope>
    <source>
        <strain evidence="10 11">BT442</strain>
    </source>
</reference>
<feature type="domain" description="ENPP1-3/EXOG-like endonuclease/phosphodiesterase" evidence="8">
    <location>
        <begin position="469"/>
        <end position="702"/>
    </location>
</feature>
<name>A0ABS0Q4Z9_9BACT</name>
<comment type="similarity">
    <text evidence="1 6">Belongs to the peptidase S1B family.</text>
</comment>
<dbReference type="InterPro" id="IPR043504">
    <property type="entry name" value="Peptidase_S1_PA_chymotrypsin"/>
</dbReference>
<evidence type="ECO:0000256" key="4">
    <source>
        <dbReference type="ARBA" id="ARBA00022801"/>
    </source>
</evidence>
<feature type="region of interest" description="Disordered" evidence="7">
    <location>
        <begin position="337"/>
        <end position="369"/>
    </location>
</feature>
<dbReference type="SUPFAM" id="SSF54060">
    <property type="entry name" value="His-Me finger endonucleases"/>
    <property type="match status" value="1"/>
</dbReference>
<protein>
    <recommendedName>
        <fullName evidence="6">Serine protease</fullName>
        <ecNumber evidence="6">3.4.21.-</ecNumber>
    </recommendedName>
</protein>
<keyword evidence="4 6" id="KW-0378">Hydrolase</keyword>
<dbReference type="PRINTS" id="PR00839">
    <property type="entry name" value="V8PROTEASE"/>
</dbReference>
<dbReference type="Proteomes" id="UP000625631">
    <property type="component" value="Unassembled WGS sequence"/>
</dbReference>
<dbReference type="Pfam" id="PF01223">
    <property type="entry name" value="Endonuclease_NS"/>
    <property type="match status" value="1"/>
</dbReference>
<dbReference type="EMBL" id="JAEDAE010000002">
    <property type="protein sequence ID" value="MBH8557744.1"/>
    <property type="molecule type" value="Genomic_DNA"/>
</dbReference>
<dbReference type="InterPro" id="IPR020821">
    <property type="entry name" value="ENPP1-3/EXOG-like_nuc-like"/>
</dbReference>
<keyword evidence="3" id="KW-0732">Signal</keyword>
<dbReference type="PANTHER" id="PTHR13966">
    <property type="entry name" value="ENDONUCLEASE RELATED"/>
    <property type="match status" value="1"/>
</dbReference>
<dbReference type="PANTHER" id="PTHR13966:SF5">
    <property type="entry name" value="ENDONUCLEASE G, MITOCHONDRIAL"/>
    <property type="match status" value="1"/>
</dbReference>
<evidence type="ECO:0000259" key="8">
    <source>
        <dbReference type="SMART" id="SM00477"/>
    </source>
</evidence>
<feature type="compositionally biased region" description="Low complexity" evidence="7">
    <location>
        <begin position="354"/>
        <end position="365"/>
    </location>
</feature>
<dbReference type="InterPro" id="IPR044929">
    <property type="entry name" value="DNA/RNA_non-sp_Endonuclease_sf"/>
</dbReference>
<dbReference type="RefSeq" id="WP_198074875.1">
    <property type="nucleotide sequence ID" value="NZ_JAEDAE010000002.1"/>
</dbReference>
<organism evidence="10 11">
    <name type="scientific">Hymenobacter negativus</name>
    <dbReference type="NCBI Taxonomy" id="2795026"/>
    <lineage>
        <taxon>Bacteria</taxon>
        <taxon>Pseudomonadati</taxon>
        <taxon>Bacteroidota</taxon>
        <taxon>Cytophagia</taxon>
        <taxon>Cytophagales</taxon>
        <taxon>Hymenobacteraceae</taxon>
        <taxon>Hymenobacter</taxon>
    </lineage>
</organism>
<dbReference type="InterPro" id="IPR009003">
    <property type="entry name" value="Peptidase_S1_PA"/>
</dbReference>